<accession>A0ABS2L7C6</accession>
<feature type="chain" id="PRO_5046777553" description="DUF11 domain-containing protein" evidence="1">
    <location>
        <begin position="27"/>
        <end position="307"/>
    </location>
</feature>
<reference evidence="2 3" key="1">
    <citation type="submission" date="2021-01" db="EMBL/GenBank/DDBJ databases">
        <title>Sequencing the genomes of 1000 actinobacteria strains.</title>
        <authorList>
            <person name="Klenk H.-P."/>
        </authorList>
    </citation>
    <scope>NUCLEOTIDE SEQUENCE [LARGE SCALE GENOMIC DNA]</scope>
    <source>
        <strain evidence="2 3">DSM 13057</strain>
    </source>
</reference>
<proteinExistence type="predicted"/>
<sequence>MRAGRAAAVAALTTFIVLAFCAPASAAWTSATVALTATPTAAAATATLTGTSALASEYKFAVASPSTIVVEPLTVSNTGTAPLSYTLTAVNSGSLSPSLVAVSLWLAGAGVCQATVPTTPGQATTGTLAALPALPSGAGSAAGGVSFLLCAATSLSSTVAASQGQSITATLTVTGRVGSNWVAVAAGAPFIQDIFRTGDPGVVVRTQKSTLNVLGIVVSTYVTLSWAAPTSTGTGLTYPIIRSGTGALVKTATATSVDIVWADLASSPQTLLVQAKETQYGTTSAGRPITLTGNAGVLGLLENVTCP</sequence>
<name>A0ABS2L7C6_9MICO</name>
<keyword evidence="1" id="KW-0732">Signal</keyword>
<evidence type="ECO:0000313" key="3">
    <source>
        <dbReference type="Proteomes" id="UP000776164"/>
    </source>
</evidence>
<evidence type="ECO:0000256" key="1">
    <source>
        <dbReference type="SAM" id="SignalP"/>
    </source>
</evidence>
<dbReference type="EMBL" id="JAFBBU010000001">
    <property type="protein sequence ID" value="MBM7473006.1"/>
    <property type="molecule type" value="Genomic_DNA"/>
</dbReference>
<organism evidence="2 3">
    <name type="scientific">Subtercola frigoramans</name>
    <dbReference type="NCBI Taxonomy" id="120298"/>
    <lineage>
        <taxon>Bacteria</taxon>
        <taxon>Bacillati</taxon>
        <taxon>Actinomycetota</taxon>
        <taxon>Actinomycetes</taxon>
        <taxon>Micrococcales</taxon>
        <taxon>Microbacteriaceae</taxon>
        <taxon>Subtercola</taxon>
    </lineage>
</organism>
<feature type="signal peptide" evidence="1">
    <location>
        <begin position="1"/>
        <end position="26"/>
    </location>
</feature>
<evidence type="ECO:0000313" key="2">
    <source>
        <dbReference type="EMBL" id="MBM7473006.1"/>
    </source>
</evidence>
<protein>
    <recommendedName>
        <fullName evidence="4">DUF11 domain-containing protein</fullName>
    </recommendedName>
</protein>
<dbReference type="RefSeq" id="WP_205110141.1">
    <property type="nucleotide sequence ID" value="NZ_BAAAHT010000003.1"/>
</dbReference>
<keyword evidence="3" id="KW-1185">Reference proteome</keyword>
<evidence type="ECO:0008006" key="4">
    <source>
        <dbReference type="Google" id="ProtNLM"/>
    </source>
</evidence>
<comment type="caution">
    <text evidence="2">The sequence shown here is derived from an EMBL/GenBank/DDBJ whole genome shotgun (WGS) entry which is preliminary data.</text>
</comment>
<gene>
    <name evidence="2" type="ORF">JOE66_002640</name>
</gene>
<dbReference type="Proteomes" id="UP000776164">
    <property type="component" value="Unassembled WGS sequence"/>
</dbReference>